<proteinExistence type="predicted"/>
<dbReference type="GO" id="GO:0006270">
    <property type="term" value="P:DNA replication initiation"/>
    <property type="evidence" value="ECO:0007669"/>
    <property type="project" value="InterPro"/>
</dbReference>
<evidence type="ECO:0000313" key="2">
    <source>
        <dbReference type="EMBL" id="MPN56427.1"/>
    </source>
</evidence>
<comment type="caution">
    <text evidence="2">The sequence shown here is derived from an EMBL/GenBank/DDBJ whole genome shotgun (WGS) entry which is preliminary data.</text>
</comment>
<dbReference type="InterPro" id="IPR010921">
    <property type="entry name" value="Trp_repressor/repl_initiator"/>
</dbReference>
<sequence>MYVARDITDFSTTEIGYEFGGRDHTTVMHSIQRIEGLMKSDPAMGESIQTISRRIQDYKREK</sequence>
<dbReference type="Pfam" id="PF08299">
    <property type="entry name" value="Bac_DnaA_C"/>
    <property type="match status" value="1"/>
</dbReference>
<dbReference type="PROSITE" id="PS01008">
    <property type="entry name" value="DNAA"/>
    <property type="match status" value="1"/>
</dbReference>
<dbReference type="EMBL" id="VSSQ01126732">
    <property type="protein sequence ID" value="MPN56427.1"/>
    <property type="molecule type" value="Genomic_DNA"/>
</dbReference>
<evidence type="ECO:0000259" key="1">
    <source>
        <dbReference type="SMART" id="SM00760"/>
    </source>
</evidence>
<organism evidence="2">
    <name type="scientific">bioreactor metagenome</name>
    <dbReference type="NCBI Taxonomy" id="1076179"/>
    <lineage>
        <taxon>unclassified sequences</taxon>
        <taxon>metagenomes</taxon>
        <taxon>ecological metagenomes</taxon>
    </lineage>
</organism>
<feature type="domain" description="Chromosomal replication initiator DnaA C-terminal" evidence="1">
    <location>
        <begin position="1"/>
        <end position="34"/>
    </location>
</feature>
<accession>A0A645IZ31</accession>
<protein>
    <submittedName>
        <fullName evidence="2">Chromosomal replication initiator protein DnaA</fullName>
    </submittedName>
</protein>
<dbReference type="SMART" id="SM00760">
    <property type="entry name" value="Bac_DnaA_C"/>
    <property type="match status" value="1"/>
</dbReference>
<dbReference type="CDD" id="cd06571">
    <property type="entry name" value="Bac_DnaA_C"/>
    <property type="match status" value="1"/>
</dbReference>
<dbReference type="InterPro" id="IPR018312">
    <property type="entry name" value="Chromosome_initiator_DnaA_CS"/>
</dbReference>
<reference evidence="2" key="1">
    <citation type="submission" date="2019-08" db="EMBL/GenBank/DDBJ databases">
        <authorList>
            <person name="Kucharzyk K."/>
            <person name="Murdoch R.W."/>
            <person name="Higgins S."/>
            <person name="Loffler F."/>
        </authorList>
    </citation>
    <scope>NUCLEOTIDE SEQUENCE</scope>
</reference>
<dbReference type="InterPro" id="IPR013159">
    <property type="entry name" value="DnaA_C"/>
</dbReference>
<dbReference type="GO" id="GO:0003688">
    <property type="term" value="F:DNA replication origin binding"/>
    <property type="evidence" value="ECO:0007669"/>
    <property type="project" value="InterPro"/>
</dbReference>
<name>A0A645IZ31_9ZZZZ</name>
<dbReference type="GO" id="GO:0006275">
    <property type="term" value="P:regulation of DNA replication"/>
    <property type="evidence" value="ECO:0007669"/>
    <property type="project" value="InterPro"/>
</dbReference>
<gene>
    <name evidence="2" type="primary">dnaA_80</name>
    <name evidence="2" type="ORF">SDC9_204115</name>
</gene>
<dbReference type="GO" id="GO:0005524">
    <property type="term" value="F:ATP binding"/>
    <property type="evidence" value="ECO:0007669"/>
    <property type="project" value="InterPro"/>
</dbReference>
<dbReference type="AlphaFoldDB" id="A0A645IZ31"/>
<dbReference type="SUPFAM" id="SSF48295">
    <property type="entry name" value="TrpR-like"/>
    <property type="match status" value="1"/>
</dbReference>
<dbReference type="Gene3D" id="1.10.1750.10">
    <property type="match status" value="1"/>
</dbReference>